<feature type="region of interest" description="Disordered" evidence="1">
    <location>
        <begin position="1"/>
        <end position="72"/>
    </location>
</feature>
<name>A0A7J6UM71_PEROL</name>
<dbReference type="AlphaFoldDB" id="A0A7J6UM71"/>
<sequence>MSNVTDVTSRRGISGDRPFAKSARRGRSLSCTVSCLPGSHTRARSKERTAARDGPPSSLLTNGAEKPRRRVFRSRPSVILRMKPRNLNDTMEEFFESRCSKNPVFEYDGDPDDVFE</sequence>
<evidence type="ECO:0000313" key="3">
    <source>
        <dbReference type="Proteomes" id="UP000553632"/>
    </source>
</evidence>
<proteinExistence type="predicted"/>
<gene>
    <name evidence="2" type="ORF">FOZ63_016574</name>
</gene>
<evidence type="ECO:0000313" key="2">
    <source>
        <dbReference type="EMBL" id="KAF4758146.1"/>
    </source>
</evidence>
<reference evidence="2 3" key="1">
    <citation type="submission" date="2020-04" db="EMBL/GenBank/DDBJ databases">
        <title>Perkinsus olseni comparative genomics.</title>
        <authorList>
            <person name="Bogema D.R."/>
        </authorList>
    </citation>
    <scope>NUCLEOTIDE SEQUENCE [LARGE SCALE GENOMIC DNA]</scope>
    <source>
        <strain evidence="2 3">ATCC PRA-207</strain>
    </source>
</reference>
<dbReference type="Proteomes" id="UP000553632">
    <property type="component" value="Unassembled WGS sequence"/>
</dbReference>
<feature type="non-terminal residue" evidence="2">
    <location>
        <position position="116"/>
    </location>
</feature>
<keyword evidence="3" id="KW-1185">Reference proteome</keyword>
<dbReference type="EMBL" id="JABANO010001785">
    <property type="protein sequence ID" value="KAF4758146.1"/>
    <property type="molecule type" value="Genomic_DNA"/>
</dbReference>
<comment type="caution">
    <text evidence="2">The sequence shown here is derived from an EMBL/GenBank/DDBJ whole genome shotgun (WGS) entry which is preliminary data.</text>
</comment>
<organism evidence="2 3">
    <name type="scientific">Perkinsus olseni</name>
    <name type="common">Perkinsus atlanticus</name>
    <dbReference type="NCBI Taxonomy" id="32597"/>
    <lineage>
        <taxon>Eukaryota</taxon>
        <taxon>Sar</taxon>
        <taxon>Alveolata</taxon>
        <taxon>Perkinsozoa</taxon>
        <taxon>Perkinsea</taxon>
        <taxon>Perkinsida</taxon>
        <taxon>Perkinsidae</taxon>
        <taxon>Perkinsus</taxon>
    </lineage>
</organism>
<evidence type="ECO:0000256" key="1">
    <source>
        <dbReference type="SAM" id="MobiDB-lite"/>
    </source>
</evidence>
<accession>A0A7J6UM71</accession>
<protein>
    <submittedName>
        <fullName evidence="2">Uncharacterized protein</fullName>
    </submittedName>
</protein>